<accession>A0A930YWZ9</accession>
<feature type="domain" description="SusE outer membrane protein" evidence="2">
    <location>
        <begin position="30"/>
        <end position="130"/>
    </location>
</feature>
<evidence type="ECO:0000259" key="2">
    <source>
        <dbReference type="Pfam" id="PF14292"/>
    </source>
</evidence>
<comment type="caution">
    <text evidence="4">The sequence shown here is derived from an EMBL/GenBank/DDBJ whole genome shotgun (WGS) entry which is preliminary data.</text>
</comment>
<dbReference type="Gene3D" id="2.60.40.3620">
    <property type="match status" value="2"/>
</dbReference>
<dbReference type="InterPro" id="IPR025970">
    <property type="entry name" value="SusE"/>
</dbReference>
<feature type="domain" description="Outer membrane protein SusF/SusE-like C-terminal" evidence="3">
    <location>
        <begin position="278"/>
        <end position="373"/>
    </location>
</feature>
<protein>
    <submittedName>
        <fullName evidence="4">SusE domain-containing protein</fullName>
    </submittedName>
</protein>
<dbReference type="GO" id="GO:2001070">
    <property type="term" value="F:starch binding"/>
    <property type="evidence" value="ECO:0007669"/>
    <property type="project" value="InterPro"/>
</dbReference>
<proteinExistence type="predicted"/>
<dbReference type="InterPro" id="IPR032187">
    <property type="entry name" value="SusF/SusE-like_C"/>
</dbReference>
<keyword evidence="5" id="KW-1185">Reference proteome</keyword>
<dbReference type="RefSeq" id="WP_194739733.1">
    <property type="nucleotide sequence ID" value="NZ_JADKYY010000010.1"/>
</dbReference>
<gene>
    <name evidence="4" type="ORF">IC612_08385</name>
</gene>
<evidence type="ECO:0000259" key="3">
    <source>
        <dbReference type="Pfam" id="PF16411"/>
    </source>
</evidence>
<dbReference type="Pfam" id="PF14292">
    <property type="entry name" value="SusE"/>
    <property type="match status" value="1"/>
</dbReference>
<dbReference type="EMBL" id="JADKYY010000010">
    <property type="protein sequence ID" value="MBF5027810.1"/>
    <property type="molecule type" value="Genomic_DNA"/>
</dbReference>
<feature type="signal peptide" evidence="1">
    <location>
        <begin position="1"/>
        <end position="21"/>
    </location>
</feature>
<evidence type="ECO:0000313" key="5">
    <source>
        <dbReference type="Proteomes" id="UP000694480"/>
    </source>
</evidence>
<dbReference type="AlphaFoldDB" id="A0A930YWZ9"/>
<dbReference type="Pfam" id="PF16411">
    <property type="entry name" value="SusF_SusE"/>
    <property type="match status" value="1"/>
</dbReference>
<keyword evidence="1" id="KW-0732">Signal</keyword>
<organism evidence="4 5">
    <name type="scientific">Planobacterium oryzisoli</name>
    <dbReference type="NCBI Taxonomy" id="2771435"/>
    <lineage>
        <taxon>Bacteria</taxon>
        <taxon>Pseudomonadati</taxon>
        <taxon>Bacteroidota</taxon>
        <taxon>Flavobacteriia</taxon>
        <taxon>Flavobacteriales</taxon>
        <taxon>Weeksellaceae</taxon>
        <taxon>Chryseobacterium group</taxon>
        <taxon>Chryseobacterium</taxon>
    </lineage>
</organism>
<dbReference type="PROSITE" id="PS51257">
    <property type="entry name" value="PROKAR_LIPOPROTEIN"/>
    <property type="match status" value="1"/>
</dbReference>
<reference evidence="4" key="1">
    <citation type="submission" date="2020-11" db="EMBL/GenBank/DDBJ databases">
        <title>Genome seq and assembly of Planobacterium sp.</title>
        <authorList>
            <person name="Chhetri G."/>
        </authorList>
    </citation>
    <scope>NUCLEOTIDE SEQUENCE</scope>
    <source>
        <strain evidence="4">GCR5</strain>
    </source>
</reference>
<feature type="chain" id="PRO_5037781466" evidence="1">
    <location>
        <begin position="22"/>
        <end position="377"/>
    </location>
</feature>
<sequence>MKKQHIFQNALLTLLMLFGLAACQDREILTIENQSPAIVMDLSQEELFLDSNFPDNLALTIAWDVAKYSQPTELKYKVEASADESFEVPYVMGTVSGSQRVVSYTVGEMNKAAQTLGLTANEQGSLYFRVSSYIGEAGEYVTSTSNTTMLTITPYELEYPTFYLVGGATAAGWDAGQAIPLYKTSNMSYIYTYLTGNEPFRFLGQTNWNPLNYSIDQAGTRENYRYFKQVSSNLVQDGDENMKFTGTSGMYKISIDAATAVQSIEVEASPVAGWDFPEIYMVGSMNGWSATAPLTMAQVSPGIYEIVTPLGADAEFKFIGQKDWGDLEWGNILKDNHGYSGYVGPKGDNGNVKFVGNGGSYKVTVNLKAGTYTIVSQ</sequence>
<dbReference type="GO" id="GO:0019867">
    <property type="term" value="C:outer membrane"/>
    <property type="evidence" value="ECO:0007669"/>
    <property type="project" value="InterPro"/>
</dbReference>
<evidence type="ECO:0000313" key="4">
    <source>
        <dbReference type="EMBL" id="MBF5027810.1"/>
    </source>
</evidence>
<evidence type="ECO:0000256" key="1">
    <source>
        <dbReference type="SAM" id="SignalP"/>
    </source>
</evidence>
<dbReference type="Proteomes" id="UP000694480">
    <property type="component" value="Unassembled WGS sequence"/>
</dbReference>
<name>A0A930YWZ9_9FLAO</name>